<keyword evidence="3" id="KW-1185">Reference proteome</keyword>
<organism evidence="2 3">
    <name type="scientific">Alistipes hominis</name>
    <dbReference type="NCBI Taxonomy" id="2763015"/>
    <lineage>
        <taxon>Bacteria</taxon>
        <taxon>Pseudomonadati</taxon>
        <taxon>Bacteroidota</taxon>
        <taxon>Bacteroidia</taxon>
        <taxon>Bacteroidales</taxon>
        <taxon>Rikenellaceae</taxon>
        <taxon>Alistipes</taxon>
    </lineage>
</organism>
<sequence length="43" mass="5281">MEPRGRQFLSVIQVYNKYNISKPTLYRWIRQGKIKVRVISERE</sequence>
<evidence type="ECO:0000313" key="2">
    <source>
        <dbReference type="EMBL" id="MBC5616662.1"/>
    </source>
</evidence>
<comment type="caution">
    <text evidence="2">The sequence shown here is derived from an EMBL/GenBank/DDBJ whole genome shotgun (WGS) entry which is preliminary data.</text>
</comment>
<dbReference type="Pfam" id="PF12728">
    <property type="entry name" value="HTH_17"/>
    <property type="match status" value="1"/>
</dbReference>
<dbReference type="InterPro" id="IPR041657">
    <property type="entry name" value="HTH_17"/>
</dbReference>
<feature type="domain" description="Helix-turn-helix" evidence="1">
    <location>
        <begin position="9"/>
        <end position="37"/>
    </location>
</feature>
<dbReference type="RefSeq" id="WP_118458702.1">
    <property type="nucleotide sequence ID" value="NZ_JACOOK010000003.1"/>
</dbReference>
<protein>
    <submittedName>
        <fullName evidence="2">Helix-turn-helix domain-containing protein</fullName>
    </submittedName>
</protein>
<accession>A0ABR7CM83</accession>
<dbReference type="Proteomes" id="UP000636891">
    <property type="component" value="Unassembled WGS sequence"/>
</dbReference>
<dbReference type="EMBL" id="JACOOK010000003">
    <property type="protein sequence ID" value="MBC5616662.1"/>
    <property type="molecule type" value="Genomic_DNA"/>
</dbReference>
<evidence type="ECO:0000259" key="1">
    <source>
        <dbReference type="Pfam" id="PF12728"/>
    </source>
</evidence>
<reference evidence="2 3" key="1">
    <citation type="submission" date="2020-08" db="EMBL/GenBank/DDBJ databases">
        <title>Genome public.</title>
        <authorList>
            <person name="Liu C."/>
            <person name="Sun Q."/>
        </authorList>
    </citation>
    <scope>NUCLEOTIDE SEQUENCE [LARGE SCALE GENOMIC DNA]</scope>
    <source>
        <strain evidence="2 3">New-7</strain>
    </source>
</reference>
<name>A0ABR7CM83_9BACT</name>
<proteinExistence type="predicted"/>
<evidence type="ECO:0000313" key="3">
    <source>
        <dbReference type="Proteomes" id="UP000636891"/>
    </source>
</evidence>
<gene>
    <name evidence="2" type="ORF">H8S08_06460</name>
</gene>